<dbReference type="GO" id="GO:0005634">
    <property type="term" value="C:nucleus"/>
    <property type="evidence" value="ECO:0007669"/>
    <property type="project" value="UniProtKB-SubCell"/>
</dbReference>
<evidence type="ECO:0000259" key="8">
    <source>
        <dbReference type="Pfam" id="PF13359"/>
    </source>
</evidence>
<dbReference type="GO" id="GO:0046872">
    <property type="term" value="F:metal ion binding"/>
    <property type="evidence" value="ECO:0007669"/>
    <property type="project" value="UniProtKB-KW"/>
</dbReference>
<keyword evidence="4" id="KW-0540">Nuclease</keyword>
<sequence length="380" mass="43657">MPFLLWLDHDTRLDDQTRPDVFLPAPPPTLKPEPDGQTTPFCCENGVLQEEFLSTGESFQSLAFRFRLGHETVRVIVKETVQVIWRNLQPQEMPVPDKEAWEQIANGFYERWQFPLCASAVDGKHVQLKAPADSSSQYYNYKGHHSIVLMAICDSKFVVIDVGAYGSSSDGGIFQNSNFFQLLRTKRLHLPDPAKIPNTDIEAPYVFVGDEAFPLIPNLMRPFPQRDLSDEKRIFNYRMSRARKQIECAFGILSSMWRILRKPVEVQVDFATDIVKATCILHNYIQNRESERIKEVGTITDDTNSHLIATTAKSVGRQSEEGKEIRNTFMNYFTSPIGSLPWQTDMLTNLPNLNKFWAMEKQQQQQQQRQQVSSNSKNTF</sequence>
<proteinExistence type="inferred from homology"/>
<name>A0AAV4IQN3_9GAST</name>
<keyword evidence="5" id="KW-0479">Metal-binding</keyword>
<dbReference type="InterPro" id="IPR045249">
    <property type="entry name" value="HARBI1-like"/>
</dbReference>
<dbReference type="PANTHER" id="PTHR22930">
    <property type="match status" value="1"/>
</dbReference>
<keyword evidence="7" id="KW-0539">Nucleus</keyword>
<evidence type="ECO:0000256" key="2">
    <source>
        <dbReference type="ARBA" id="ARBA00004123"/>
    </source>
</evidence>
<comment type="cofactor">
    <cofactor evidence="1">
        <name>a divalent metal cation</name>
        <dbReference type="ChEBI" id="CHEBI:60240"/>
    </cofactor>
</comment>
<dbReference type="Proteomes" id="UP000762676">
    <property type="component" value="Unassembled WGS sequence"/>
</dbReference>
<protein>
    <submittedName>
        <fullName evidence="9">Protein ANTAGONIST OF LIKE HETEROCHROMATIN PROTEIN 1</fullName>
    </submittedName>
</protein>
<keyword evidence="6" id="KW-0378">Hydrolase</keyword>
<evidence type="ECO:0000256" key="3">
    <source>
        <dbReference type="ARBA" id="ARBA00006958"/>
    </source>
</evidence>
<dbReference type="GO" id="GO:0004518">
    <property type="term" value="F:nuclease activity"/>
    <property type="evidence" value="ECO:0007669"/>
    <property type="project" value="UniProtKB-KW"/>
</dbReference>
<evidence type="ECO:0000256" key="7">
    <source>
        <dbReference type="ARBA" id="ARBA00023242"/>
    </source>
</evidence>
<dbReference type="InterPro" id="IPR027806">
    <property type="entry name" value="HARBI1_dom"/>
</dbReference>
<dbReference type="PANTHER" id="PTHR22930:SF269">
    <property type="entry name" value="NUCLEASE HARBI1-LIKE PROTEIN"/>
    <property type="match status" value="1"/>
</dbReference>
<dbReference type="GO" id="GO:0016787">
    <property type="term" value="F:hydrolase activity"/>
    <property type="evidence" value="ECO:0007669"/>
    <property type="project" value="UniProtKB-KW"/>
</dbReference>
<organism evidence="9 10">
    <name type="scientific">Elysia marginata</name>
    <dbReference type="NCBI Taxonomy" id="1093978"/>
    <lineage>
        <taxon>Eukaryota</taxon>
        <taxon>Metazoa</taxon>
        <taxon>Spiralia</taxon>
        <taxon>Lophotrochozoa</taxon>
        <taxon>Mollusca</taxon>
        <taxon>Gastropoda</taxon>
        <taxon>Heterobranchia</taxon>
        <taxon>Euthyneura</taxon>
        <taxon>Panpulmonata</taxon>
        <taxon>Sacoglossa</taxon>
        <taxon>Placobranchoidea</taxon>
        <taxon>Plakobranchidae</taxon>
        <taxon>Elysia</taxon>
    </lineage>
</organism>
<evidence type="ECO:0000256" key="6">
    <source>
        <dbReference type="ARBA" id="ARBA00022801"/>
    </source>
</evidence>
<evidence type="ECO:0000313" key="10">
    <source>
        <dbReference type="Proteomes" id="UP000762676"/>
    </source>
</evidence>
<evidence type="ECO:0000256" key="4">
    <source>
        <dbReference type="ARBA" id="ARBA00022722"/>
    </source>
</evidence>
<evidence type="ECO:0000256" key="1">
    <source>
        <dbReference type="ARBA" id="ARBA00001968"/>
    </source>
</evidence>
<reference evidence="9 10" key="1">
    <citation type="journal article" date="2021" name="Elife">
        <title>Chloroplast acquisition without the gene transfer in kleptoplastic sea slugs, Plakobranchus ocellatus.</title>
        <authorList>
            <person name="Maeda T."/>
            <person name="Takahashi S."/>
            <person name="Yoshida T."/>
            <person name="Shimamura S."/>
            <person name="Takaki Y."/>
            <person name="Nagai Y."/>
            <person name="Toyoda A."/>
            <person name="Suzuki Y."/>
            <person name="Arimoto A."/>
            <person name="Ishii H."/>
            <person name="Satoh N."/>
            <person name="Nishiyama T."/>
            <person name="Hasebe M."/>
            <person name="Maruyama T."/>
            <person name="Minagawa J."/>
            <person name="Obokata J."/>
            <person name="Shigenobu S."/>
        </authorList>
    </citation>
    <scope>NUCLEOTIDE SEQUENCE [LARGE SCALE GENOMIC DNA]</scope>
</reference>
<accession>A0AAV4IQN3</accession>
<dbReference type="AlphaFoldDB" id="A0AAV4IQN3"/>
<evidence type="ECO:0000313" key="9">
    <source>
        <dbReference type="EMBL" id="GFS11557.1"/>
    </source>
</evidence>
<feature type="domain" description="DDE Tnp4" evidence="8">
    <location>
        <begin position="121"/>
        <end position="283"/>
    </location>
</feature>
<comment type="similarity">
    <text evidence="3">Belongs to the HARBI1 family.</text>
</comment>
<comment type="caution">
    <text evidence="9">The sequence shown here is derived from an EMBL/GenBank/DDBJ whole genome shotgun (WGS) entry which is preliminary data.</text>
</comment>
<keyword evidence="10" id="KW-1185">Reference proteome</keyword>
<evidence type="ECO:0000256" key="5">
    <source>
        <dbReference type="ARBA" id="ARBA00022723"/>
    </source>
</evidence>
<comment type="subcellular location">
    <subcellularLocation>
        <location evidence="2">Nucleus</location>
    </subcellularLocation>
</comment>
<dbReference type="Pfam" id="PF13359">
    <property type="entry name" value="DDE_Tnp_4"/>
    <property type="match status" value="1"/>
</dbReference>
<gene>
    <name evidence="9" type="ORF">ElyMa_004836900</name>
</gene>
<dbReference type="EMBL" id="BMAT01009680">
    <property type="protein sequence ID" value="GFS11557.1"/>
    <property type="molecule type" value="Genomic_DNA"/>
</dbReference>